<evidence type="ECO:0000256" key="5">
    <source>
        <dbReference type="ARBA" id="ARBA00022598"/>
    </source>
</evidence>
<dbReference type="PROSITE" id="PS50975">
    <property type="entry name" value="ATP_GRASP"/>
    <property type="match status" value="1"/>
</dbReference>
<dbReference type="InterPro" id="IPR003379">
    <property type="entry name" value="Carboxylase_cons_dom"/>
</dbReference>
<evidence type="ECO:0000256" key="10">
    <source>
        <dbReference type="ARBA" id="ARBA00023268"/>
    </source>
</evidence>
<evidence type="ECO:0000259" key="13">
    <source>
        <dbReference type="PROSITE" id="PS50975"/>
    </source>
</evidence>
<dbReference type="Gene3D" id="2.40.50.100">
    <property type="match status" value="1"/>
</dbReference>
<dbReference type="Pfam" id="PF00289">
    <property type="entry name" value="Biotin_carb_N"/>
    <property type="match status" value="1"/>
</dbReference>
<evidence type="ECO:0000256" key="11">
    <source>
        <dbReference type="PIRNR" id="PIRNR001594"/>
    </source>
</evidence>
<dbReference type="InterPro" id="IPR011053">
    <property type="entry name" value="Single_hybrid_motif"/>
</dbReference>
<dbReference type="CDD" id="cd07937">
    <property type="entry name" value="DRE_TIM_PC_TC_5S"/>
    <property type="match status" value="1"/>
</dbReference>
<dbReference type="PANTHER" id="PTHR43778:SF2">
    <property type="entry name" value="PYRUVATE CARBOXYLASE, MITOCHONDRIAL"/>
    <property type="match status" value="1"/>
</dbReference>
<keyword evidence="10" id="KW-0511">Multifunctional enzyme</keyword>
<evidence type="ECO:0000256" key="3">
    <source>
        <dbReference type="ARBA" id="ARBA00013057"/>
    </source>
</evidence>
<dbReference type="SUPFAM" id="SSF52440">
    <property type="entry name" value="PreATP-grasp domain"/>
    <property type="match status" value="1"/>
</dbReference>
<keyword evidence="7 11" id="KW-0547">Nucleotide-binding</keyword>
<dbReference type="InterPro" id="IPR005930">
    <property type="entry name" value="Pyruv_COase"/>
</dbReference>
<sequence>MSQELKKLDKILVANRGEIAIRILRAAAELKVRTVAMYTYEDRYSLHRYKADEAYQIGQDDAPLKPYLDIEAIIKLAKEHQIDAIHPGYGFLSENVTFARRCEEEGIIFVGPRSSIMAQLGDKVEAKKLAINAKVPVIQDSKEDLVDVAIAKKEAARIGYPIMLKAASGGGGRGMRVIRSEKELEKAFHDAKSEAEKFFSDDTVFIEKFIDQPKHIEVQLMGDNHGNIVHLHERDCSVQRRFQKVVEVAPSPNLKEETRQAIFEYAIRIAKHVSYNNVGTVEFLVDKEGEVFFIEVNPRIQVEHTITEEVTGVDIVRSQILIAQGHPLSYKGIFLRSQEDIKVNGFAIQCRVTTEDPVQDFKPDYGTIIAYRNAAGFGIRLDEGSTYPGMRISPFFDSMLVKISASGRTLRGASERLQRTLTEFRIRGVKTNIGFLKNVISHPVFNAGDCTVNFIANHPELFKITRTQDRGTKTLKYLAKVSVNGNPDVKYVDPTKTFVTPVVPAFDKYADYPKGTKDRLNELGREGFVKWMKDEKQILFTDTTFRDAHQSLLATRFRTIDLLGVAESYAKNVPQTFSMEMWGGATFDVAMRFLHECPWERLKLLRQAVPNILFQMLLRGSNAVGYTAYPDNLVEKFIEKAGEEGIDVFRIFDSLNWLEAMKVSIKAVKERTNSLAEVCIGYTGDILNPAHKKYNLAYYVDLAKRIEDEGAHILAIKDMAGLLTPYAAEQLIPALKAAVDMPIHLHTHDTSSMQTATYLKAIEQGVDVVDCALASMSGLTSQPNFNSIVSVLAQHERKPELDLDAINKQSNYWEDVREIYYPFESGLKAGTAQVYENEIPGGQYSNLKPQAAAIGLVGEDFERVKKNYAVVNEMFGDIVKVTPSSKVVGDMAIFMTSNNLTPADIMDEKKNLSFPDSVIGFFKGDLGQPEGGFPEKLQKVILKGAKAITGRPNEHLAPIDFDKEFEAFQEKYSEYSDFLDFLSFKLYPKVFDEYYQHHAEFGYVSQIPSKAFFYGMKKGEEILVTLSKGKTIMVKLMYILDPDDSGMCTVGFELNGQVRRVQVKDIHVKATAIAHQKADKDNSNEVGAPLQGKLSGVFVKVGDKVEENDPLFAIEAMKMESTISAAKSGTVKAILIKAGEMVDQDDLVVELEG</sequence>
<dbReference type="Pfam" id="PF02786">
    <property type="entry name" value="CPSase_L_D2"/>
    <property type="match status" value="1"/>
</dbReference>
<dbReference type="SUPFAM" id="SSF51569">
    <property type="entry name" value="Aldolase"/>
    <property type="match status" value="1"/>
</dbReference>
<dbReference type="SUPFAM" id="SSF51246">
    <property type="entry name" value="Rudiment single hybrid motif"/>
    <property type="match status" value="1"/>
</dbReference>
<keyword evidence="4" id="KW-0312">Gluconeogenesis</keyword>
<evidence type="ECO:0000259" key="12">
    <source>
        <dbReference type="PROSITE" id="PS50968"/>
    </source>
</evidence>
<dbReference type="RefSeq" id="WP_263049524.1">
    <property type="nucleotide sequence ID" value="NZ_CP106735.1"/>
</dbReference>
<keyword evidence="17" id="KW-1185">Reference proteome</keyword>
<evidence type="ECO:0000256" key="9">
    <source>
        <dbReference type="ARBA" id="ARBA00023267"/>
    </source>
</evidence>
<dbReference type="InterPro" id="IPR011761">
    <property type="entry name" value="ATP-grasp"/>
</dbReference>
<comment type="catalytic activity">
    <reaction evidence="11">
        <text>hydrogencarbonate + pyruvate + ATP = oxaloacetate + ADP + phosphate + H(+)</text>
        <dbReference type="Rhea" id="RHEA:20844"/>
        <dbReference type="ChEBI" id="CHEBI:15361"/>
        <dbReference type="ChEBI" id="CHEBI:15378"/>
        <dbReference type="ChEBI" id="CHEBI:16452"/>
        <dbReference type="ChEBI" id="CHEBI:17544"/>
        <dbReference type="ChEBI" id="CHEBI:30616"/>
        <dbReference type="ChEBI" id="CHEBI:43474"/>
        <dbReference type="ChEBI" id="CHEBI:456216"/>
        <dbReference type="EC" id="6.4.1.1"/>
    </reaction>
</comment>
<dbReference type="InterPro" id="IPR001882">
    <property type="entry name" value="Biotin_BS"/>
</dbReference>
<dbReference type="NCBIfam" id="NF006761">
    <property type="entry name" value="PRK09282.1"/>
    <property type="match status" value="1"/>
</dbReference>
<dbReference type="PROSITE" id="PS50991">
    <property type="entry name" value="PYR_CT"/>
    <property type="match status" value="1"/>
</dbReference>
<dbReference type="NCBIfam" id="NF009554">
    <property type="entry name" value="PRK12999.1"/>
    <property type="match status" value="1"/>
</dbReference>
<keyword evidence="16" id="KW-0670">Pyruvate</keyword>
<dbReference type="Pfam" id="PF02785">
    <property type="entry name" value="Biotin_carb_C"/>
    <property type="match status" value="1"/>
</dbReference>
<dbReference type="Gene3D" id="3.30.470.20">
    <property type="entry name" value="ATP-grasp fold, B domain"/>
    <property type="match status" value="1"/>
</dbReference>
<dbReference type="InterPro" id="IPR055268">
    <property type="entry name" value="PCB-like"/>
</dbReference>
<feature type="domain" description="Pyruvate carboxyltransferase" evidence="15">
    <location>
        <begin position="538"/>
        <end position="807"/>
    </location>
</feature>
<dbReference type="PANTHER" id="PTHR43778">
    <property type="entry name" value="PYRUVATE CARBOXYLASE"/>
    <property type="match status" value="1"/>
</dbReference>
<keyword evidence="8 11" id="KW-0067">ATP-binding</keyword>
<comment type="pathway">
    <text evidence="2">Carbohydrate biosynthesis; gluconeogenesis.</text>
</comment>
<dbReference type="Gene3D" id="3.20.20.70">
    <property type="entry name" value="Aldolase class I"/>
    <property type="match status" value="1"/>
</dbReference>
<dbReference type="InterPro" id="IPR000089">
    <property type="entry name" value="Biotin_lipoyl"/>
</dbReference>
<keyword evidence="9 11" id="KW-0092">Biotin</keyword>
<dbReference type="NCBIfam" id="TIGR01235">
    <property type="entry name" value="pyruv_carbox"/>
    <property type="match status" value="1"/>
</dbReference>
<comment type="cofactor">
    <cofactor evidence="1 11">
        <name>biotin</name>
        <dbReference type="ChEBI" id="CHEBI:57586"/>
    </cofactor>
</comment>
<proteinExistence type="predicted"/>
<dbReference type="PROSITE" id="PS50968">
    <property type="entry name" value="BIOTINYL_LIPOYL"/>
    <property type="match status" value="1"/>
</dbReference>
<dbReference type="GO" id="GO:0004736">
    <property type="term" value="F:pyruvate carboxylase activity"/>
    <property type="evidence" value="ECO:0007669"/>
    <property type="project" value="UniProtKB-EC"/>
</dbReference>
<dbReference type="Pfam" id="PF00364">
    <property type="entry name" value="Biotin_lipoyl"/>
    <property type="match status" value="1"/>
</dbReference>
<dbReference type="EMBL" id="CP106735">
    <property type="protein sequence ID" value="UXX77777.1"/>
    <property type="molecule type" value="Genomic_DNA"/>
</dbReference>
<dbReference type="InterPro" id="IPR011054">
    <property type="entry name" value="Rudment_hybrid_motif"/>
</dbReference>
<dbReference type="PROSITE" id="PS00866">
    <property type="entry name" value="CPSASE_1"/>
    <property type="match status" value="1"/>
</dbReference>
<dbReference type="Proteomes" id="UP001062165">
    <property type="component" value="Chromosome"/>
</dbReference>
<evidence type="ECO:0000259" key="15">
    <source>
        <dbReference type="PROSITE" id="PS50991"/>
    </source>
</evidence>
<dbReference type="PIRSF" id="PIRSF001594">
    <property type="entry name" value="Pyruv_carbox"/>
    <property type="match status" value="1"/>
</dbReference>
<protein>
    <recommendedName>
        <fullName evidence="3 11">Pyruvate carboxylase</fullName>
        <ecNumber evidence="3 11">6.4.1.1</ecNumber>
    </recommendedName>
</protein>
<feature type="domain" description="ATP-grasp" evidence="13">
    <location>
        <begin position="127"/>
        <end position="324"/>
    </location>
</feature>
<evidence type="ECO:0000256" key="6">
    <source>
        <dbReference type="ARBA" id="ARBA00022723"/>
    </source>
</evidence>
<dbReference type="SMART" id="SM00878">
    <property type="entry name" value="Biotin_carb_C"/>
    <property type="match status" value="1"/>
</dbReference>
<comment type="function">
    <text evidence="11">Catalyzes a 2-step reaction, involving the ATP-dependent carboxylation of the covalently attached biotin in the first step and the transfer of the carboxyl group to pyruvate in the second.</text>
</comment>
<reference evidence="16" key="1">
    <citation type="submission" date="2022-10" db="EMBL/GenBank/DDBJ databases">
        <title>Comparative genomics and taxonomic characterization of three novel marine species of genus Reichenbachiella exhibiting antioxidant and polysaccharide degradation activities.</title>
        <authorList>
            <person name="Muhammad N."/>
            <person name="Lee Y.-J."/>
            <person name="Ko J."/>
            <person name="Kim S.-G."/>
        </authorList>
    </citation>
    <scope>NUCLEOTIDE SEQUENCE</scope>
    <source>
        <strain evidence="16">Wsw4-B4</strain>
    </source>
</reference>
<keyword evidence="5 11" id="KW-0436">Ligase</keyword>
<dbReference type="InterPro" id="IPR013785">
    <property type="entry name" value="Aldolase_TIM"/>
</dbReference>
<dbReference type="Pfam" id="PF00682">
    <property type="entry name" value="HMGL-like"/>
    <property type="match status" value="1"/>
</dbReference>
<dbReference type="SUPFAM" id="SSF56059">
    <property type="entry name" value="Glutathione synthetase ATP-binding domain-like"/>
    <property type="match status" value="1"/>
</dbReference>
<evidence type="ECO:0000313" key="16">
    <source>
        <dbReference type="EMBL" id="UXX77777.1"/>
    </source>
</evidence>
<evidence type="ECO:0000256" key="2">
    <source>
        <dbReference type="ARBA" id="ARBA00004742"/>
    </source>
</evidence>
<feature type="domain" description="Biotin carboxylation" evidence="14">
    <location>
        <begin position="7"/>
        <end position="460"/>
    </location>
</feature>
<gene>
    <name evidence="16" type="ORF">N7E81_10385</name>
</gene>
<dbReference type="Gene3D" id="3.10.600.10">
    <property type="entry name" value="pyruvate carboxylase f1077a mutant domain"/>
    <property type="match status" value="2"/>
</dbReference>
<dbReference type="SUPFAM" id="SSF51230">
    <property type="entry name" value="Single hybrid motif"/>
    <property type="match status" value="1"/>
</dbReference>
<dbReference type="Gene3D" id="1.10.472.90">
    <property type="entry name" value="Conserved carboxylase domain"/>
    <property type="match status" value="1"/>
</dbReference>
<evidence type="ECO:0000259" key="14">
    <source>
        <dbReference type="PROSITE" id="PS50979"/>
    </source>
</evidence>
<dbReference type="PROSITE" id="PS50979">
    <property type="entry name" value="BC"/>
    <property type="match status" value="1"/>
</dbReference>
<evidence type="ECO:0000313" key="17">
    <source>
        <dbReference type="Proteomes" id="UP001062165"/>
    </source>
</evidence>
<dbReference type="InterPro" id="IPR011764">
    <property type="entry name" value="Biotin_carboxylation_dom"/>
</dbReference>
<feature type="domain" description="Lipoyl-binding" evidence="12">
    <location>
        <begin position="1083"/>
        <end position="1152"/>
    </location>
</feature>
<evidence type="ECO:0000256" key="7">
    <source>
        <dbReference type="ARBA" id="ARBA00022741"/>
    </source>
</evidence>
<dbReference type="InterPro" id="IPR000891">
    <property type="entry name" value="PYR_CT"/>
</dbReference>
<accession>A0ABY6CV25</accession>
<dbReference type="InterPro" id="IPR016185">
    <property type="entry name" value="PreATP-grasp_dom_sf"/>
</dbReference>
<organism evidence="16 17">
    <name type="scientific">Reichenbachiella carrageenanivorans</name>
    <dbReference type="NCBI Taxonomy" id="2979869"/>
    <lineage>
        <taxon>Bacteria</taxon>
        <taxon>Pseudomonadati</taxon>
        <taxon>Bacteroidota</taxon>
        <taxon>Cytophagia</taxon>
        <taxon>Cytophagales</taxon>
        <taxon>Reichenbachiellaceae</taxon>
        <taxon>Reichenbachiella</taxon>
    </lineage>
</organism>
<dbReference type="PROSITE" id="PS00867">
    <property type="entry name" value="CPSASE_2"/>
    <property type="match status" value="1"/>
</dbReference>
<evidence type="ECO:0000256" key="4">
    <source>
        <dbReference type="ARBA" id="ARBA00022432"/>
    </source>
</evidence>
<dbReference type="InterPro" id="IPR005481">
    <property type="entry name" value="BC-like_N"/>
</dbReference>
<evidence type="ECO:0000256" key="1">
    <source>
        <dbReference type="ARBA" id="ARBA00001953"/>
    </source>
</evidence>
<dbReference type="PROSITE" id="PS00188">
    <property type="entry name" value="BIOTIN"/>
    <property type="match status" value="1"/>
</dbReference>
<name>A0ABY6CV25_9BACT</name>
<dbReference type="Gene3D" id="1.10.10.60">
    <property type="entry name" value="Homeodomain-like"/>
    <property type="match status" value="1"/>
</dbReference>
<dbReference type="CDD" id="cd06850">
    <property type="entry name" value="biotinyl_domain"/>
    <property type="match status" value="1"/>
</dbReference>
<dbReference type="Pfam" id="PF02436">
    <property type="entry name" value="PYC_OADA"/>
    <property type="match status" value="1"/>
</dbReference>
<dbReference type="EC" id="6.4.1.1" evidence="3 11"/>
<keyword evidence="6" id="KW-0479">Metal-binding</keyword>
<dbReference type="InterPro" id="IPR005482">
    <property type="entry name" value="Biotin_COase_C"/>
</dbReference>
<dbReference type="SUPFAM" id="SSF89000">
    <property type="entry name" value="post-HMGL domain-like"/>
    <property type="match status" value="1"/>
</dbReference>
<evidence type="ECO:0000256" key="8">
    <source>
        <dbReference type="ARBA" id="ARBA00022840"/>
    </source>
</evidence>
<dbReference type="InterPro" id="IPR005479">
    <property type="entry name" value="CPAse_ATP-bd"/>
</dbReference>